<dbReference type="RefSeq" id="XP_007290019.1">
    <property type="nucleotide sequence ID" value="XM_007289957.1"/>
</dbReference>
<organism evidence="2 3">
    <name type="scientific">Marssonina brunnea f. sp. multigermtubi (strain MB_m1)</name>
    <name type="common">Marssonina leaf spot fungus</name>
    <dbReference type="NCBI Taxonomy" id="1072389"/>
    <lineage>
        <taxon>Eukaryota</taxon>
        <taxon>Fungi</taxon>
        <taxon>Dikarya</taxon>
        <taxon>Ascomycota</taxon>
        <taxon>Pezizomycotina</taxon>
        <taxon>Leotiomycetes</taxon>
        <taxon>Helotiales</taxon>
        <taxon>Drepanopezizaceae</taxon>
        <taxon>Drepanopeziza</taxon>
    </lineage>
</organism>
<sequence length="81" mass="8792">MVSIKTMLVVLFISAVSAKKQLCYCGDPEETQVICNLLAQTDVKFIDGGDCEVIDHNAAASFTMTCALSDKNRFGADCREP</sequence>
<keyword evidence="3" id="KW-1185">Reference proteome</keyword>
<dbReference type="InParanoid" id="K1XHF3"/>
<dbReference type="OrthoDB" id="3576920at2759"/>
<keyword evidence="1" id="KW-0732">Signal</keyword>
<dbReference type="KEGG" id="mbe:MBM_02130"/>
<dbReference type="HOGENOM" id="CLU_195458_0_0_1"/>
<proteinExistence type="predicted"/>
<reference evidence="2 3" key="1">
    <citation type="journal article" date="2012" name="BMC Genomics">
        <title>Sequencing the genome of Marssonina brunnea reveals fungus-poplar co-evolution.</title>
        <authorList>
            <person name="Zhu S."/>
            <person name="Cao Y.-Z."/>
            <person name="Jiang C."/>
            <person name="Tan B.-Y."/>
            <person name="Wang Z."/>
            <person name="Feng S."/>
            <person name="Zhang L."/>
            <person name="Su X.-H."/>
            <person name="Brejova B."/>
            <person name="Vinar T."/>
            <person name="Xu M."/>
            <person name="Wang M.-X."/>
            <person name="Zhang S.-G."/>
            <person name="Huang M.-R."/>
            <person name="Wu R."/>
            <person name="Zhou Y."/>
        </authorList>
    </citation>
    <scope>NUCLEOTIDE SEQUENCE [LARGE SCALE GENOMIC DNA]</scope>
    <source>
        <strain evidence="2 3">MB_m1</strain>
    </source>
</reference>
<dbReference type="AlphaFoldDB" id="K1XHF3"/>
<dbReference type="GeneID" id="18758065"/>
<gene>
    <name evidence="2" type="ORF">MBM_02130</name>
</gene>
<feature type="chain" id="PRO_5003853484" evidence="1">
    <location>
        <begin position="19"/>
        <end position="81"/>
    </location>
</feature>
<dbReference type="EMBL" id="JH921430">
    <property type="protein sequence ID" value="EKD20178.1"/>
    <property type="molecule type" value="Genomic_DNA"/>
</dbReference>
<evidence type="ECO:0000313" key="2">
    <source>
        <dbReference type="EMBL" id="EKD20178.1"/>
    </source>
</evidence>
<evidence type="ECO:0000313" key="3">
    <source>
        <dbReference type="Proteomes" id="UP000006753"/>
    </source>
</evidence>
<dbReference type="Proteomes" id="UP000006753">
    <property type="component" value="Unassembled WGS sequence"/>
</dbReference>
<evidence type="ECO:0000256" key="1">
    <source>
        <dbReference type="SAM" id="SignalP"/>
    </source>
</evidence>
<name>K1XHF3_MARBU</name>
<protein>
    <submittedName>
        <fullName evidence="2">Uncharacterized protein</fullName>
    </submittedName>
</protein>
<feature type="signal peptide" evidence="1">
    <location>
        <begin position="1"/>
        <end position="18"/>
    </location>
</feature>
<accession>K1XHF3</accession>